<dbReference type="PANTHER" id="PTHR47049:SF6">
    <property type="entry name" value="PIEZO-TYPE MECHANOSENSITIVE ION CHANNEL COMPONENT"/>
    <property type="match status" value="1"/>
</dbReference>
<evidence type="ECO:0000313" key="3">
    <source>
        <dbReference type="EMBL" id="CDQ96586.1"/>
    </source>
</evidence>
<dbReference type="InterPro" id="IPR056769">
    <property type="entry name" value="Piezo_TM1-24"/>
</dbReference>
<feature type="transmembrane region" description="Helical" evidence="1">
    <location>
        <begin position="123"/>
        <end position="141"/>
    </location>
</feature>
<name>A0A060YXU4_ONCMY</name>
<feature type="transmembrane region" description="Helical" evidence="1">
    <location>
        <begin position="60"/>
        <end position="79"/>
    </location>
</feature>
<organism evidence="3 4">
    <name type="scientific">Oncorhynchus mykiss</name>
    <name type="common">Rainbow trout</name>
    <name type="synonym">Salmo gairdneri</name>
    <dbReference type="NCBI Taxonomy" id="8022"/>
    <lineage>
        <taxon>Eukaryota</taxon>
        <taxon>Metazoa</taxon>
        <taxon>Chordata</taxon>
        <taxon>Craniata</taxon>
        <taxon>Vertebrata</taxon>
        <taxon>Euteleostomi</taxon>
        <taxon>Actinopterygii</taxon>
        <taxon>Neopterygii</taxon>
        <taxon>Teleostei</taxon>
        <taxon>Protacanthopterygii</taxon>
        <taxon>Salmoniformes</taxon>
        <taxon>Salmonidae</taxon>
        <taxon>Salmoninae</taxon>
        <taxon>Oncorhynchus</taxon>
    </lineage>
</organism>
<dbReference type="Pfam" id="PF24871">
    <property type="entry name" value="Piezo_TM1-24"/>
    <property type="match status" value="1"/>
</dbReference>
<gene>
    <name evidence="3" type="ORF">GSONMT00016585001</name>
</gene>
<dbReference type="PANTHER" id="PTHR47049">
    <property type="entry name" value="PIEZO-TYPE MECHANOSENSITIVE ION CHANNEL HOMOLOG"/>
    <property type="match status" value="1"/>
</dbReference>
<dbReference type="InterPro" id="IPR027272">
    <property type="entry name" value="Piezo"/>
</dbReference>
<dbReference type="PaxDb" id="8022-A0A060YXU4"/>
<dbReference type="Proteomes" id="UP000193380">
    <property type="component" value="Unassembled WGS sequence"/>
</dbReference>
<protein>
    <recommendedName>
        <fullName evidence="2">Piezo TM1-24 domain-containing protein</fullName>
    </recommendedName>
</protein>
<keyword evidence="1" id="KW-0812">Transmembrane</keyword>
<dbReference type="GO" id="GO:0016020">
    <property type="term" value="C:membrane"/>
    <property type="evidence" value="ECO:0007669"/>
    <property type="project" value="InterPro"/>
</dbReference>
<evidence type="ECO:0000259" key="2">
    <source>
        <dbReference type="Pfam" id="PF24871"/>
    </source>
</evidence>
<dbReference type="GO" id="GO:0008381">
    <property type="term" value="F:mechanosensitive monoatomic ion channel activity"/>
    <property type="evidence" value="ECO:0007669"/>
    <property type="project" value="InterPro"/>
</dbReference>
<proteinExistence type="predicted"/>
<reference evidence="3" key="2">
    <citation type="submission" date="2014-03" db="EMBL/GenBank/DDBJ databases">
        <authorList>
            <person name="Genoscope - CEA"/>
        </authorList>
    </citation>
    <scope>NUCLEOTIDE SEQUENCE</scope>
</reference>
<feature type="transmembrane region" description="Helical" evidence="1">
    <location>
        <begin position="34"/>
        <end position="54"/>
    </location>
</feature>
<keyword evidence="1" id="KW-1133">Transmembrane helix</keyword>
<accession>A0A060YXU4</accession>
<dbReference type="AlphaFoldDB" id="A0A060YXU4"/>
<evidence type="ECO:0000313" key="4">
    <source>
        <dbReference type="Proteomes" id="UP000193380"/>
    </source>
</evidence>
<dbReference type="STRING" id="8022.A0A060YXU4"/>
<evidence type="ECO:0000256" key="1">
    <source>
        <dbReference type="SAM" id="Phobius"/>
    </source>
</evidence>
<keyword evidence="1" id="KW-0472">Membrane</keyword>
<feature type="domain" description="Piezo TM1-24" evidence="2">
    <location>
        <begin position="5"/>
        <end position="127"/>
    </location>
</feature>
<reference evidence="3" key="1">
    <citation type="journal article" date="2014" name="Nat. Commun.">
        <title>The rainbow trout genome provides novel insights into evolution after whole-genome duplication in vertebrates.</title>
        <authorList>
            <person name="Berthelot C."/>
            <person name="Brunet F."/>
            <person name="Chalopin D."/>
            <person name="Juanchich A."/>
            <person name="Bernard M."/>
            <person name="Noel B."/>
            <person name="Bento P."/>
            <person name="Da Silva C."/>
            <person name="Labadie K."/>
            <person name="Alberti A."/>
            <person name="Aury J.M."/>
            <person name="Louis A."/>
            <person name="Dehais P."/>
            <person name="Bardou P."/>
            <person name="Montfort J."/>
            <person name="Klopp C."/>
            <person name="Cabau C."/>
            <person name="Gaspin C."/>
            <person name="Thorgaard G.H."/>
            <person name="Boussaha M."/>
            <person name="Quillet E."/>
            <person name="Guyomard R."/>
            <person name="Galiana D."/>
            <person name="Bobe J."/>
            <person name="Volff J.N."/>
            <person name="Genet C."/>
            <person name="Wincker P."/>
            <person name="Jaillon O."/>
            <person name="Roest Crollius H."/>
            <person name="Guiguen Y."/>
        </authorList>
    </citation>
    <scope>NUCLEOTIDE SEQUENCE [LARGE SCALE GENOMIC DNA]</scope>
</reference>
<sequence>MEEEEGEDDEEEEESNKMKILRHIAGVASKVKEIIGNLITTAGKVVVTILLGVTGITLPSLTSAVYFFVFLFLCTWWSFCRTFDTLIFSCMCVLMAIFSAGHLVVLYLYQFQFFQESIPPEDSYIRLDLSFCLSFFMSVFYDDRYLVTLVTVAARCLLYSSTPVNCVRSVNMNFHHFNPKYVQYRHIQAEAKIHL</sequence>
<dbReference type="EMBL" id="FR926365">
    <property type="protein sequence ID" value="CDQ96586.1"/>
    <property type="molecule type" value="Genomic_DNA"/>
</dbReference>
<feature type="transmembrane region" description="Helical" evidence="1">
    <location>
        <begin position="86"/>
        <end position="111"/>
    </location>
</feature>